<dbReference type="Pfam" id="PF00226">
    <property type="entry name" value="DnaJ"/>
    <property type="match status" value="1"/>
</dbReference>
<dbReference type="SMART" id="SM00271">
    <property type="entry name" value="DnaJ"/>
    <property type="match status" value="1"/>
</dbReference>
<dbReference type="PROSITE" id="PS00636">
    <property type="entry name" value="DNAJ_1"/>
    <property type="match status" value="1"/>
</dbReference>
<dbReference type="PANTHER" id="PTHR43096">
    <property type="entry name" value="DNAJ HOMOLOG 1, MITOCHONDRIAL-RELATED"/>
    <property type="match status" value="1"/>
</dbReference>
<dbReference type="EMBL" id="OZ019893">
    <property type="protein sequence ID" value="CAK9190330.1"/>
    <property type="molecule type" value="Genomic_DNA"/>
</dbReference>
<feature type="domain" description="J" evidence="1">
    <location>
        <begin position="28"/>
        <end position="92"/>
    </location>
</feature>
<dbReference type="PROSITE" id="PS50076">
    <property type="entry name" value="DNAJ_2"/>
    <property type="match status" value="1"/>
</dbReference>
<evidence type="ECO:0000313" key="3">
    <source>
        <dbReference type="Proteomes" id="UP001497512"/>
    </source>
</evidence>
<protein>
    <recommendedName>
        <fullName evidence="1">J domain-containing protein</fullName>
    </recommendedName>
</protein>
<gene>
    <name evidence="2" type="ORF">CSSPTR1EN2_LOCUS836</name>
</gene>
<dbReference type="Proteomes" id="UP001497512">
    <property type="component" value="Chromosome 1"/>
</dbReference>
<reference evidence="2 3" key="1">
    <citation type="submission" date="2024-02" db="EMBL/GenBank/DDBJ databases">
        <authorList>
            <consortium name="ELIXIR-Norway"/>
            <consortium name="Elixir Norway"/>
        </authorList>
    </citation>
    <scope>NUCLEOTIDE SEQUENCE [LARGE SCALE GENOMIC DNA]</scope>
</reference>
<dbReference type="InterPro" id="IPR018253">
    <property type="entry name" value="DnaJ_domain_CS"/>
</dbReference>
<dbReference type="PRINTS" id="PR00625">
    <property type="entry name" value="JDOMAIN"/>
</dbReference>
<organism evidence="2 3">
    <name type="scientific">Sphagnum troendelagicum</name>
    <dbReference type="NCBI Taxonomy" id="128251"/>
    <lineage>
        <taxon>Eukaryota</taxon>
        <taxon>Viridiplantae</taxon>
        <taxon>Streptophyta</taxon>
        <taxon>Embryophyta</taxon>
        <taxon>Bryophyta</taxon>
        <taxon>Sphagnophytina</taxon>
        <taxon>Sphagnopsida</taxon>
        <taxon>Sphagnales</taxon>
        <taxon>Sphagnaceae</taxon>
        <taxon>Sphagnum</taxon>
    </lineage>
</organism>
<name>A0ABP0T9H4_9BRYO</name>
<evidence type="ECO:0000313" key="2">
    <source>
        <dbReference type="EMBL" id="CAK9190330.1"/>
    </source>
</evidence>
<dbReference type="PANTHER" id="PTHR43096:SF67">
    <property type="entry name" value="DNAJ HEAT SHOCK FAMILY PROTEIN"/>
    <property type="match status" value="1"/>
</dbReference>
<proteinExistence type="predicted"/>
<evidence type="ECO:0000259" key="1">
    <source>
        <dbReference type="PROSITE" id="PS50076"/>
    </source>
</evidence>
<keyword evidence="3" id="KW-1185">Reference proteome</keyword>
<accession>A0ABP0T9H4</accession>
<dbReference type="InterPro" id="IPR001623">
    <property type="entry name" value="DnaJ_domain"/>
</dbReference>
<dbReference type="CDD" id="cd06257">
    <property type="entry name" value="DnaJ"/>
    <property type="match status" value="1"/>
</dbReference>
<dbReference type="SUPFAM" id="SSF46565">
    <property type="entry name" value="Chaperone J-domain"/>
    <property type="match status" value="1"/>
</dbReference>
<sequence>MAMAVLSVRAAIPVSSTRAAAAAAAHTEFYDLLRVDKKASSSQLKTAYRKLALEHHPDVSQHPDANRRFAQLSNAYEVLIDPELRAVYDVSGEKGLRGRESKNRGAAWAVWESWDEFKPFQRKTRKGDARSIAAARSGVQGLSNEEGGEVTEAQSGDVVEYPLSVVVKAQHQDGRNKGVGLVVSRNKDRQDRHKLSPENLELVEIEPLFKEPESQAWRPDPMEGAAFSSLHDLRVLHAEYDRISDMWMILDELSPDCESPVYAEEVIL</sequence>
<dbReference type="Gene3D" id="1.10.287.110">
    <property type="entry name" value="DnaJ domain"/>
    <property type="match status" value="1"/>
</dbReference>
<dbReference type="InterPro" id="IPR036869">
    <property type="entry name" value="J_dom_sf"/>
</dbReference>